<protein>
    <recommendedName>
        <fullName evidence="12">Nucleotide-diphospho-sugar transferase domain-containing protein</fullName>
    </recommendedName>
</protein>
<dbReference type="Pfam" id="PF11051">
    <property type="entry name" value="Mannosyl_trans3"/>
    <property type="match status" value="1"/>
</dbReference>
<proteinExistence type="inferred from homology"/>
<keyword evidence="5" id="KW-0812">Transmembrane</keyword>
<dbReference type="STRING" id="1156394.T0R0W3"/>
<dbReference type="VEuPathDB" id="FungiDB:SDRG_02474"/>
<keyword evidence="8" id="KW-0472">Membrane</keyword>
<dbReference type="GO" id="GO:0000033">
    <property type="term" value="F:alpha-1,3-mannosyltransferase activity"/>
    <property type="evidence" value="ECO:0007669"/>
    <property type="project" value="TreeGrafter"/>
</dbReference>
<evidence type="ECO:0000256" key="3">
    <source>
        <dbReference type="ARBA" id="ARBA00022676"/>
    </source>
</evidence>
<sequence>MASTTRGRCILRLLALQCVTFCLVLITYDWGKDGGTQPMAFMRESFGNLQWHRVDVPSDTLLRKDASANPHNRGVVICVHEGNFAAALSLVTELACLGTELPVELHHCTERELPSDLAAVLKHAAFTHVRVVNSCALAADHGIPRPPLFATPRDAWMKPLALYTSTFDHVMILDAHTLLLRNPSVIWTDAGYEASGSYFFRQRNLLTDANAGGRYTHLLRKYTDLYHLDTSVEAVNLELSDAFTQHLSSSFEALQTVDPSLLVVHKTRYGDRLPKLLKNLIGQAHRDPSFAWLTPHDAIFAVFELMHKPFHVATYGANTLNAPRDVELHPTVFCGPVAQRWIAPSVQVSKSLFYVHAATLLDTRPIPTNEKLYSYQGYIDVPSNVTSLRLPSLFKEVSEYPTCFADVQRHEALPADFFRALARRRAHYHALALGTFHGLTACS</sequence>
<reference evidence="10 11" key="1">
    <citation type="submission" date="2012-04" db="EMBL/GenBank/DDBJ databases">
        <title>The Genome Sequence of Saprolegnia declina VS20.</title>
        <authorList>
            <consortium name="The Broad Institute Genome Sequencing Platform"/>
            <person name="Russ C."/>
            <person name="Nusbaum C."/>
            <person name="Tyler B."/>
            <person name="van West P."/>
            <person name="Dieguez-Uribeondo J."/>
            <person name="de Bruijn I."/>
            <person name="Tripathy S."/>
            <person name="Jiang R."/>
            <person name="Young S.K."/>
            <person name="Zeng Q."/>
            <person name="Gargeya S."/>
            <person name="Fitzgerald M."/>
            <person name="Haas B."/>
            <person name="Abouelleil A."/>
            <person name="Alvarado L."/>
            <person name="Arachchi H.M."/>
            <person name="Berlin A."/>
            <person name="Chapman S.B."/>
            <person name="Goldberg J."/>
            <person name="Griggs A."/>
            <person name="Gujja S."/>
            <person name="Hansen M."/>
            <person name="Howarth C."/>
            <person name="Imamovic A."/>
            <person name="Larimer J."/>
            <person name="McCowen C."/>
            <person name="Montmayeur A."/>
            <person name="Murphy C."/>
            <person name="Neiman D."/>
            <person name="Pearson M."/>
            <person name="Priest M."/>
            <person name="Roberts A."/>
            <person name="Saif S."/>
            <person name="Shea T."/>
            <person name="Sisk P."/>
            <person name="Sykes S."/>
            <person name="Wortman J."/>
            <person name="Nusbaum C."/>
            <person name="Birren B."/>
        </authorList>
    </citation>
    <scope>NUCLEOTIDE SEQUENCE [LARGE SCALE GENOMIC DNA]</scope>
    <source>
        <strain evidence="10 11">VS20</strain>
    </source>
</reference>
<evidence type="ECO:0000256" key="6">
    <source>
        <dbReference type="ARBA" id="ARBA00022968"/>
    </source>
</evidence>
<dbReference type="InterPro" id="IPR022751">
    <property type="entry name" value="Alpha_mannosyltransferase"/>
</dbReference>
<keyword evidence="6" id="KW-0735">Signal-anchor</keyword>
<accession>T0R0W3</accession>
<keyword evidence="9" id="KW-0325">Glycoprotein</keyword>
<dbReference type="GO" id="GO:0016020">
    <property type="term" value="C:membrane"/>
    <property type="evidence" value="ECO:0007669"/>
    <property type="project" value="UniProtKB-SubCell"/>
</dbReference>
<dbReference type="GO" id="GO:0005794">
    <property type="term" value="C:Golgi apparatus"/>
    <property type="evidence" value="ECO:0007669"/>
    <property type="project" value="TreeGrafter"/>
</dbReference>
<dbReference type="Proteomes" id="UP000030762">
    <property type="component" value="Unassembled WGS sequence"/>
</dbReference>
<keyword evidence="7" id="KW-1133">Transmembrane helix</keyword>
<dbReference type="RefSeq" id="XP_008606285.1">
    <property type="nucleotide sequence ID" value="XM_008608063.1"/>
</dbReference>
<gene>
    <name evidence="10" type="ORF">SDRG_02474</name>
</gene>
<evidence type="ECO:0000256" key="4">
    <source>
        <dbReference type="ARBA" id="ARBA00022679"/>
    </source>
</evidence>
<evidence type="ECO:0000256" key="7">
    <source>
        <dbReference type="ARBA" id="ARBA00022989"/>
    </source>
</evidence>
<name>T0R0W3_SAPDV</name>
<evidence type="ECO:0008006" key="12">
    <source>
        <dbReference type="Google" id="ProtNLM"/>
    </source>
</evidence>
<keyword evidence="4" id="KW-0808">Transferase</keyword>
<organism evidence="10 11">
    <name type="scientific">Saprolegnia diclina (strain VS20)</name>
    <dbReference type="NCBI Taxonomy" id="1156394"/>
    <lineage>
        <taxon>Eukaryota</taxon>
        <taxon>Sar</taxon>
        <taxon>Stramenopiles</taxon>
        <taxon>Oomycota</taxon>
        <taxon>Saprolegniomycetes</taxon>
        <taxon>Saprolegniales</taxon>
        <taxon>Saprolegniaceae</taxon>
        <taxon>Saprolegnia</taxon>
    </lineage>
</organism>
<comment type="similarity">
    <text evidence="2">Belongs to the MNN1/MNT family.</text>
</comment>
<evidence type="ECO:0000256" key="2">
    <source>
        <dbReference type="ARBA" id="ARBA00009105"/>
    </source>
</evidence>
<evidence type="ECO:0000313" key="10">
    <source>
        <dbReference type="EMBL" id="EQC40586.1"/>
    </source>
</evidence>
<dbReference type="OrthoDB" id="430354at2759"/>
<dbReference type="PANTHER" id="PTHR31392">
    <property type="entry name" value="ALPHA-1,3-MANNOSYLTRANSFERASE MNN1-RELATED"/>
    <property type="match status" value="1"/>
</dbReference>
<dbReference type="PANTHER" id="PTHR31392:SF1">
    <property type="entry name" value="ALPHA-1,3-MANNOSYLTRANSFERASE MNN1-RELATED"/>
    <property type="match status" value="1"/>
</dbReference>
<evidence type="ECO:0000256" key="9">
    <source>
        <dbReference type="ARBA" id="ARBA00023180"/>
    </source>
</evidence>
<dbReference type="OMA" id="HAAFTHV"/>
<dbReference type="EMBL" id="JH767136">
    <property type="protein sequence ID" value="EQC40586.1"/>
    <property type="molecule type" value="Genomic_DNA"/>
</dbReference>
<dbReference type="GeneID" id="19943201"/>
<evidence type="ECO:0000256" key="5">
    <source>
        <dbReference type="ARBA" id="ARBA00022692"/>
    </source>
</evidence>
<dbReference type="AlphaFoldDB" id="T0R0W3"/>
<dbReference type="GO" id="GO:0006493">
    <property type="term" value="P:protein O-linked glycosylation"/>
    <property type="evidence" value="ECO:0007669"/>
    <property type="project" value="TreeGrafter"/>
</dbReference>
<evidence type="ECO:0000313" key="11">
    <source>
        <dbReference type="Proteomes" id="UP000030762"/>
    </source>
</evidence>
<evidence type="ECO:0000256" key="8">
    <source>
        <dbReference type="ARBA" id="ARBA00023136"/>
    </source>
</evidence>
<keyword evidence="11" id="KW-1185">Reference proteome</keyword>
<dbReference type="InParanoid" id="T0R0W3"/>
<evidence type="ECO:0000256" key="1">
    <source>
        <dbReference type="ARBA" id="ARBA00004606"/>
    </source>
</evidence>
<comment type="subcellular location">
    <subcellularLocation>
        <location evidence="1">Membrane</location>
        <topology evidence="1">Single-pass type II membrane protein</topology>
    </subcellularLocation>
</comment>
<keyword evidence="3" id="KW-0328">Glycosyltransferase</keyword>